<dbReference type="EMBL" id="JASOOY020000020">
    <property type="protein sequence ID" value="MEO3717135.1"/>
    <property type="molecule type" value="Genomic_DNA"/>
</dbReference>
<evidence type="ECO:0000313" key="9">
    <source>
        <dbReference type="EMBL" id="WET44792.1"/>
    </source>
</evidence>
<dbReference type="RefSeq" id="WP_038628076.1">
    <property type="nucleotide sequence ID" value="NZ_CP046975.1"/>
</dbReference>
<keyword evidence="5" id="KW-0408">Iron</keyword>
<dbReference type="PANTHER" id="PTHR47366">
    <property type="entry name" value="TWO-ON-TWO HEMOGLOBIN-3"/>
    <property type="match status" value="1"/>
</dbReference>
<dbReference type="GO" id="GO:0005344">
    <property type="term" value="F:oxygen carrier activity"/>
    <property type="evidence" value="ECO:0007669"/>
    <property type="project" value="InterPro"/>
</dbReference>
<evidence type="ECO:0000256" key="1">
    <source>
        <dbReference type="ARBA" id="ARBA00001971"/>
    </source>
</evidence>
<dbReference type="Proteomes" id="UP001220238">
    <property type="component" value="Chromosome"/>
</dbReference>
<dbReference type="PROSITE" id="PS01213">
    <property type="entry name" value="GLOBIN_FAM_2"/>
    <property type="match status" value="1"/>
</dbReference>
<accession>A0AAJ5YBV7</accession>
<dbReference type="GO" id="GO:0019825">
    <property type="term" value="F:oxygen binding"/>
    <property type="evidence" value="ECO:0007669"/>
    <property type="project" value="InterPro"/>
</dbReference>
<feature type="binding site" description="covalent" evidence="7">
    <location>
        <position position="117"/>
    </location>
    <ligand>
        <name>heme</name>
        <dbReference type="ChEBI" id="CHEBI:30413"/>
    </ligand>
</feature>
<dbReference type="PANTHER" id="PTHR47366:SF1">
    <property type="entry name" value="TWO-ON-TWO HEMOGLOBIN-3"/>
    <property type="match status" value="1"/>
</dbReference>
<evidence type="ECO:0000256" key="2">
    <source>
        <dbReference type="ARBA" id="ARBA00022448"/>
    </source>
</evidence>
<evidence type="ECO:0000256" key="7">
    <source>
        <dbReference type="PIRSR" id="PIRSR601486-1"/>
    </source>
</evidence>
<dbReference type="Proteomes" id="UP001223646">
    <property type="component" value="Unassembled WGS sequence"/>
</dbReference>
<protein>
    <submittedName>
        <fullName evidence="8">Globin</fullName>
    </submittedName>
</protein>
<organism evidence="8 10">
    <name type="scientific">Corynebacterium amycolatum</name>
    <dbReference type="NCBI Taxonomy" id="43765"/>
    <lineage>
        <taxon>Bacteria</taxon>
        <taxon>Bacillati</taxon>
        <taxon>Actinomycetota</taxon>
        <taxon>Actinomycetes</taxon>
        <taxon>Mycobacteriales</taxon>
        <taxon>Corynebacteriaceae</taxon>
        <taxon>Corynebacterium</taxon>
    </lineage>
</organism>
<dbReference type="Gene3D" id="1.10.490.10">
    <property type="entry name" value="Globins"/>
    <property type="match status" value="1"/>
</dbReference>
<dbReference type="InterPro" id="IPR012292">
    <property type="entry name" value="Globin/Proto"/>
</dbReference>
<dbReference type="GeneID" id="92769469"/>
<name>A0AAJ5YBV7_CORAY</name>
<comment type="cofactor">
    <cofactor evidence="1">
        <name>heme</name>
        <dbReference type="ChEBI" id="CHEBI:30413"/>
    </cofactor>
</comment>
<dbReference type="InterPro" id="IPR009050">
    <property type="entry name" value="Globin-like_sf"/>
</dbReference>
<dbReference type="SUPFAM" id="SSF46458">
    <property type="entry name" value="Globin-like"/>
    <property type="match status" value="1"/>
</dbReference>
<dbReference type="AlphaFoldDB" id="A0AAJ5YBV7"/>
<evidence type="ECO:0000313" key="10">
    <source>
        <dbReference type="Proteomes" id="UP001223646"/>
    </source>
</evidence>
<evidence type="ECO:0000313" key="8">
    <source>
        <dbReference type="EMBL" id="MEO3717135.1"/>
    </source>
</evidence>
<dbReference type="CDD" id="cd14771">
    <property type="entry name" value="TrHb2_Mt-trHbO-like_O"/>
    <property type="match status" value="1"/>
</dbReference>
<dbReference type="InterPro" id="IPR019795">
    <property type="entry name" value="Globin_bac-like_CS"/>
</dbReference>
<gene>
    <name evidence="9" type="ORF">P2W56_05045</name>
    <name evidence="8" type="ORF">QP460_005990</name>
</gene>
<keyword evidence="3 7" id="KW-0349">Heme</keyword>
<dbReference type="GO" id="GO:0046872">
    <property type="term" value="F:metal ion binding"/>
    <property type="evidence" value="ECO:0007669"/>
    <property type="project" value="UniProtKB-KW"/>
</dbReference>
<dbReference type="InterPro" id="IPR001486">
    <property type="entry name" value="Hemoglobin_trunc"/>
</dbReference>
<dbReference type="InterPro" id="IPR044203">
    <property type="entry name" value="GlbO/GLB3-like"/>
</dbReference>
<dbReference type="EMBL" id="CP120206">
    <property type="protein sequence ID" value="WET44792.1"/>
    <property type="molecule type" value="Genomic_DNA"/>
</dbReference>
<keyword evidence="2" id="KW-0813">Transport</keyword>
<sequence length="132" mass="15543">MTTSQTLFDSVGGEDVFNRIVHGFYTRMRSDDLIGPMYPSDDWEGAEDRLRMFLVQYWGGPRSYSEQRGHPRLRMRHMPFSIGEAERDRWLEIMSASLADISDEELPRPQREAMWNHMVQVADMLINRFDAQ</sequence>
<evidence type="ECO:0000256" key="5">
    <source>
        <dbReference type="ARBA" id="ARBA00023004"/>
    </source>
</evidence>
<evidence type="ECO:0000256" key="4">
    <source>
        <dbReference type="ARBA" id="ARBA00022723"/>
    </source>
</evidence>
<reference evidence="8" key="3">
    <citation type="submission" date="2024-05" db="EMBL/GenBank/DDBJ databases">
        <authorList>
            <person name="Wolfe A."/>
        </authorList>
    </citation>
    <scope>NUCLEOTIDE SEQUENCE</scope>
    <source>
        <strain evidence="8">UMB1064</strain>
    </source>
</reference>
<reference evidence="8" key="2">
    <citation type="submission" date="2023-05" db="EMBL/GenBank/DDBJ databases">
        <authorList>
            <person name="Du J."/>
        </authorList>
    </citation>
    <scope>NUCLEOTIDE SEQUENCE</scope>
    <source>
        <strain evidence="8">UMB1064</strain>
    </source>
</reference>
<dbReference type="Pfam" id="PF01152">
    <property type="entry name" value="Bac_globin"/>
    <property type="match status" value="1"/>
</dbReference>
<comment type="similarity">
    <text evidence="6">Belongs to the truncated hemoglobin family. Group II subfamily.</text>
</comment>
<proteinExistence type="inferred from homology"/>
<evidence type="ECO:0000256" key="3">
    <source>
        <dbReference type="ARBA" id="ARBA00022617"/>
    </source>
</evidence>
<dbReference type="GO" id="GO:0020037">
    <property type="term" value="F:heme binding"/>
    <property type="evidence" value="ECO:0007669"/>
    <property type="project" value="InterPro"/>
</dbReference>
<evidence type="ECO:0000256" key="6">
    <source>
        <dbReference type="ARBA" id="ARBA00034496"/>
    </source>
</evidence>
<keyword evidence="4" id="KW-0479">Metal-binding</keyword>
<reference evidence="9" key="1">
    <citation type="submission" date="2023-03" db="EMBL/GenBank/DDBJ databases">
        <title>Corynebacterium amycolatum SB-1.</title>
        <authorList>
            <person name="Jo H."/>
        </authorList>
    </citation>
    <scope>NUCLEOTIDE SEQUENCE</scope>
    <source>
        <strain evidence="9">SB-1</strain>
    </source>
</reference>